<gene>
    <name evidence="4" type="ORF">DXX93_01480</name>
</gene>
<name>A0A3E0TLB8_9GAMM</name>
<comment type="caution">
    <text evidence="4">The sequence shown here is derived from an EMBL/GenBank/DDBJ whole genome shotgun (WGS) entry which is preliminary data.</text>
</comment>
<evidence type="ECO:0000256" key="3">
    <source>
        <dbReference type="RuleBase" id="RU004046"/>
    </source>
</evidence>
<dbReference type="InterPro" id="IPR043129">
    <property type="entry name" value="ATPase_NBD"/>
</dbReference>
<evidence type="ECO:0000256" key="2">
    <source>
        <dbReference type="ARBA" id="ARBA00022777"/>
    </source>
</evidence>
<organism evidence="4 5">
    <name type="scientific">Thalassotalea euphylliae</name>
    <dbReference type="NCBI Taxonomy" id="1655234"/>
    <lineage>
        <taxon>Bacteria</taxon>
        <taxon>Pseudomonadati</taxon>
        <taxon>Pseudomonadota</taxon>
        <taxon>Gammaproteobacteria</taxon>
        <taxon>Alteromonadales</taxon>
        <taxon>Colwelliaceae</taxon>
        <taxon>Thalassotalea</taxon>
    </lineage>
</organism>
<dbReference type="PANTHER" id="PTHR47690">
    <property type="entry name" value="GLUCOKINASE"/>
    <property type="match status" value="1"/>
</dbReference>
<dbReference type="Proteomes" id="UP000256478">
    <property type="component" value="Unassembled WGS sequence"/>
</dbReference>
<dbReference type="InterPro" id="IPR003836">
    <property type="entry name" value="Glucokinase"/>
</dbReference>
<keyword evidence="1" id="KW-0808">Transferase</keyword>
<dbReference type="OrthoDB" id="9800595at2"/>
<dbReference type="SUPFAM" id="SSF53067">
    <property type="entry name" value="Actin-like ATPase domain"/>
    <property type="match status" value="1"/>
</dbReference>
<comment type="similarity">
    <text evidence="3">Belongs to the bacterial glucokinase family.</text>
</comment>
<dbReference type="GO" id="GO:0006096">
    <property type="term" value="P:glycolytic process"/>
    <property type="evidence" value="ECO:0007669"/>
    <property type="project" value="InterPro"/>
</dbReference>
<dbReference type="GO" id="GO:0005536">
    <property type="term" value="F:D-glucose binding"/>
    <property type="evidence" value="ECO:0007669"/>
    <property type="project" value="InterPro"/>
</dbReference>
<keyword evidence="2" id="KW-0418">Kinase</keyword>
<evidence type="ECO:0008006" key="6">
    <source>
        <dbReference type="Google" id="ProtNLM"/>
    </source>
</evidence>
<evidence type="ECO:0000313" key="4">
    <source>
        <dbReference type="EMBL" id="REL25344.1"/>
    </source>
</evidence>
<reference evidence="4 5" key="1">
    <citation type="submission" date="2018-08" db="EMBL/GenBank/DDBJ databases">
        <title>Thalassotalea euphylliae genome.</title>
        <authorList>
            <person name="Summers S."/>
            <person name="Rice S.A."/>
            <person name="Freckelton M.L."/>
            <person name="Nedved B.T."/>
            <person name="Hadfield M.G."/>
        </authorList>
    </citation>
    <scope>NUCLEOTIDE SEQUENCE [LARGE SCALE GENOMIC DNA]</scope>
    <source>
        <strain evidence="4 5">H1</strain>
    </source>
</reference>
<proteinExistence type="inferred from homology"/>
<dbReference type="GO" id="GO:0005524">
    <property type="term" value="F:ATP binding"/>
    <property type="evidence" value="ECO:0007669"/>
    <property type="project" value="InterPro"/>
</dbReference>
<dbReference type="AlphaFoldDB" id="A0A3E0TLB8"/>
<sequence length="135" mass="14806">MLLSGRGIEHIYQVLCQYSSVSAKPYRADQISHLACARECNICEQALARFCNILGSFAGNLALITGSFGGVYIAGGIVPKILPYFAESDFRQRFIAKAPFQDYLANIPTYVITELQPGLLGASIYLHQSRRAKAS</sequence>
<dbReference type="EMBL" id="QUOU01000001">
    <property type="protein sequence ID" value="REL25344.1"/>
    <property type="molecule type" value="Genomic_DNA"/>
</dbReference>
<dbReference type="PANTHER" id="PTHR47690:SF1">
    <property type="entry name" value="GLUCOKINASE"/>
    <property type="match status" value="1"/>
</dbReference>
<evidence type="ECO:0000256" key="1">
    <source>
        <dbReference type="ARBA" id="ARBA00022679"/>
    </source>
</evidence>
<dbReference type="Gene3D" id="3.40.367.20">
    <property type="match status" value="1"/>
</dbReference>
<dbReference type="Pfam" id="PF02685">
    <property type="entry name" value="Glucokinase"/>
    <property type="match status" value="1"/>
</dbReference>
<dbReference type="GO" id="GO:0005829">
    <property type="term" value="C:cytosol"/>
    <property type="evidence" value="ECO:0007669"/>
    <property type="project" value="TreeGrafter"/>
</dbReference>
<dbReference type="InterPro" id="IPR050201">
    <property type="entry name" value="Bacterial_glucokinase"/>
</dbReference>
<protein>
    <recommendedName>
        <fullName evidence="6">Glucokinase</fullName>
    </recommendedName>
</protein>
<evidence type="ECO:0000313" key="5">
    <source>
        <dbReference type="Proteomes" id="UP000256478"/>
    </source>
</evidence>
<dbReference type="GO" id="GO:0004340">
    <property type="term" value="F:glucokinase activity"/>
    <property type="evidence" value="ECO:0007669"/>
    <property type="project" value="InterPro"/>
</dbReference>
<accession>A0A3E0TLB8</accession>